<dbReference type="EMBL" id="JBHRTK010000034">
    <property type="protein sequence ID" value="MFC3209223.1"/>
    <property type="molecule type" value="Genomic_DNA"/>
</dbReference>
<dbReference type="Proteomes" id="UP001595583">
    <property type="component" value="Unassembled WGS sequence"/>
</dbReference>
<dbReference type="SUPFAM" id="SSF53822">
    <property type="entry name" value="Periplasmic binding protein-like I"/>
    <property type="match status" value="1"/>
</dbReference>
<sequence>MEGTRGRKGIGKAAAAVLASALCMATLGQAQAKDTYKVFLNMSYSGNSWQAAAANGIKALAATPPYDKMVEFKTVISGTDVQRQISDLQSMIAAGADAILFYPLSPTALNRVVKQACEKGIAVFTYDVTVTQACAHNVSSITARYGANTAQWMVNQMGGKGEVVFNHGVAGTTVTNTYDEQAYGVFKKYPGIKIVGDFYGNWNDATSQEEVAKILAAHPNIDGIWSVDGSYGSLQAVINGRPDRLVTMAGQSNNGYRLAIADPAMQAKGLKGVSSSSGPSVGGYAFKLMMEVVTGKTKLEQQNVEFPLPWVEPQDVKVCPGEDFVDGCNTFPADKVSPLFLDTALDGKTLPELSIDAVQTGNPKPGATIQPLPPVKYADTLPGINCSDCTAPADWLEPNLVKPIPVPN</sequence>
<evidence type="ECO:0000256" key="1">
    <source>
        <dbReference type="ARBA" id="ARBA00004196"/>
    </source>
</evidence>
<evidence type="ECO:0000256" key="4">
    <source>
        <dbReference type="SAM" id="SignalP"/>
    </source>
</evidence>
<evidence type="ECO:0000256" key="3">
    <source>
        <dbReference type="ARBA" id="ARBA00022729"/>
    </source>
</evidence>
<dbReference type="CDD" id="cd19998">
    <property type="entry name" value="PBP1_ABC_sugar_binding-like"/>
    <property type="match status" value="1"/>
</dbReference>
<accession>A0ABV7KFU7</accession>
<comment type="subcellular location">
    <subcellularLocation>
        <location evidence="1">Cell envelope</location>
    </subcellularLocation>
</comment>
<comment type="caution">
    <text evidence="6">The sequence shown here is derived from an EMBL/GenBank/DDBJ whole genome shotgun (WGS) entry which is preliminary data.</text>
</comment>
<dbReference type="Pfam" id="PF13407">
    <property type="entry name" value="Peripla_BP_4"/>
    <property type="match status" value="1"/>
</dbReference>
<organism evidence="6 7">
    <name type="scientific">Aquamicrobium soli</name>
    <dbReference type="NCBI Taxonomy" id="1811518"/>
    <lineage>
        <taxon>Bacteria</taxon>
        <taxon>Pseudomonadati</taxon>
        <taxon>Pseudomonadota</taxon>
        <taxon>Alphaproteobacteria</taxon>
        <taxon>Hyphomicrobiales</taxon>
        <taxon>Phyllobacteriaceae</taxon>
        <taxon>Aquamicrobium</taxon>
    </lineage>
</organism>
<dbReference type="PANTHER" id="PTHR46847">
    <property type="entry name" value="D-ALLOSE-BINDING PERIPLASMIC PROTEIN-RELATED"/>
    <property type="match status" value="1"/>
</dbReference>
<dbReference type="InterPro" id="IPR028082">
    <property type="entry name" value="Peripla_BP_I"/>
</dbReference>
<protein>
    <submittedName>
        <fullName evidence="6">Sugar ABC transporter substrate-binding protein</fullName>
    </submittedName>
</protein>
<gene>
    <name evidence="6" type="ORF">ACFOHJ_23665</name>
</gene>
<dbReference type="PANTHER" id="PTHR46847:SF1">
    <property type="entry name" value="D-ALLOSE-BINDING PERIPLASMIC PROTEIN-RELATED"/>
    <property type="match status" value="1"/>
</dbReference>
<feature type="chain" id="PRO_5047184749" evidence="4">
    <location>
        <begin position="33"/>
        <end position="408"/>
    </location>
</feature>
<feature type="domain" description="Periplasmic binding protein" evidence="5">
    <location>
        <begin position="42"/>
        <end position="296"/>
    </location>
</feature>
<dbReference type="RefSeq" id="WP_378225432.1">
    <property type="nucleotide sequence ID" value="NZ_JBHRTK010000034.1"/>
</dbReference>
<evidence type="ECO:0000256" key="2">
    <source>
        <dbReference type="ARBA" id="ARBA00007639"/>
    </source>
</evidence>
<dbReference type="Gene3D" id="3.40.50.2300">
    <property type="match status" value="2"/>
</dbReference>
<proteinExistence type="inferred from homology"/>
<reference evidence="7" key="1">
    <citation type="journal article" date="2019" name="Int. J. Syst. Evol. Microbiol.">
        <title>The Global Catalogue of Microorganisms (GCM) 10K type strain sequencing project: providing services to taxonomists for standard genome sequencing and annotation.</title>
        <authorList>
            <consortium name="The Broad Institute Genomics Platform"/>
            <consortium name="The Broad Institute Genome Sequencing Center for Infectious Disease"/>
            <person name="Wu L."/>
            <person name="Ma J."/>
        </authorList>
    </citation>
    <scope>NUCLEOTIDE SEQUENCE [LARGE SCALE GENOMIC DNA]</scope>
    <source>
        <strain evidence="7">KCTC 52165</strain>
    </source>
</reference>
<evidence type="ECO:0000259" key="5">
    <source>
        <dbReference type="Pfam" id="PF13407"/>
    </source>
</evidence>
<feature type="signal peptide" evidence="4">
    <location>
        <begin position="1"/>
        <end position="32"/>
    </location>
</feature>
<keyword evidence="3 4" id="KW-0732">Signal</keyword>
<keyword evidence="7" id="KW-1185">Reference proteome</keyword>
<name>A0ABV7KFU7_9HYPH</name>
<comment type="similarity">
    <text evidence="2">Belongs to the bacterial solute-binding protein 2 family.</text>
</comment>
<evidence type="ECO:0000313" key="7">
    <source>
        <dbReference type="Proteomes" id="UP001595583"/>
    </source>
</evidence>
<evidence type="ECO:0000313" key="6">
    <source>
        <dbReference type="EMBL" id="MFC3209223.1"/>
    </source>
</evidence>
<dbReference type="InterPro" id="IPR025997">
    <property type="entry name" value="SBP_2_dom"/>
</dbReference>